<dbReference type="OrthoDB" id="448496at2759"/>
<dbReference type="Proteomes" id="UP000319731">
    <property type="component" value="Unassembled WGS sequence"/>
</dbReference>
<dbReference type="InterPro" id="IPR036425">
    <property type="entry name" value="MoaB/Mog-like_dom_sf"/>
</dbReference>
<evidence type="ECO:0000313" key="2">
    <source>
        <dbReference type="EMBL" id="TPX38297.1"/>
    </source>
</evidence>
<dbReference type="RefSeq" id="XP_031028011.1">
    <property type="nucleotide sequence ID" value="XM_031166021.1"/>
</dbReference>
<gene>
    <name evidence="2" type="ORF">SmJEL517_g00091</name>
</gene>
<dbReference type="PANTHER" id="PTHR47675">
    <property type="entry name" value="MOLYBDOPTERIN BINDING DOMAIN PROTEIN (AFU_ORTHOLOGUE AFUA_5G11210)"/>
    <property type="match status" value="1"/>
</dbReference>
<reference evidence="2 3" key="1">
    <citation type="journal article" date="2019" name="Sci. Rep.">
        <title>Comparative genomics of chytrid fungi reveal insights into the obligate biotrophic and pathogenic lifestyle of Synchytrium endobioticum.</title>
        <authorList>
            <person name="van de Vossenberg B.T.L.H."/>
            <person name="Warris S."/>
            <person name="Nguyen H.D.T."/>
            <person name="van Gent-Pelzer M.P.E."/>
            <person name="Joly D.L."/>
            <person name="van de Geest H.C."/>
            <person name="Bonants P.J.M."/>
            <person name="Smith D.S."/>
            <person name="Levesque C.A."/>
            <person name="van der Lee T.A.J."/>
        </authorList>
    </citation>
    <scope>NUCLEOTIDE SEQUENCE [LARGE SCALE GENOMIC DNA]</scope>
    <source>
        <strain evidence="2 3">JEL517</strain>
    </source>
</reference>
<organism evidence="2 3">
    <name type="scientific">Synchytrium microbalum</name>
    <dbReference type="NCBI Taxonomy" id="1806994"/>
    <lineage>
        <taxon>Eukaryota</taxon>
        <taxon>Fungi</taxon>
        <taxon>Fungi incertae sedis</taxon>
        <taxon>Chytridiomycota</taxon>
        <taxon>Chytridiomycota incertae sedis</taxon>
        <taxon>Chytridiomycetes</taxon>
        <taxon>Synchytriales</taxon>
        <taxon>Synchytriaceae</taxon>
        <taxon>Synchytrium</taxon>
    </lineage>
</organism>
<dbReference type="PANTHER" id="PTHR47675:SF1">
    <property type="entry name" value="MOLYBDOPTERIN BINDING DOMAIN PROTEIN (AFU_ORTHOLOGUE AFUA_5G11210)"/>
    <property type="match status" value="1"/>
</dbReference>
<dbReference type="GeneID" id="42001318"/>
<protein>
    <recommendedName>
        <fullName evidence="1">MoaB/Mog domain-containing protein</fullName>
    </recommendedName>
</protein>
<dbReference type="Pfam" id="PF24102">
    <property type="entry name" value="FLAD1_M"/>
    <property type="match status" value="1"/>
</dbReference>
<dbReference type="AlphaFoldDB" id="A0A507CB61"/>
<dbReference type="Gene3D" id="3.40.980.10">
    <property type="entry name" value="MoaB/Mog-like domain"/>
    <property type="match status" value="1"/>
</dbReference>
<proteinExistence type="predicted"/>
<dbReference type="EMBL" id="QEAO01000001">
    <property type="protein sequence ID" value="TPX38297.1"/>
    <property type="molecule type" value="Genomic_DNA"/>
</dbReference>
<dbReference type="STRING" id="1806994.A0A507CB61"/>
<name>A0A507CB61_9FUNG</name>
<dbReference type="GO" id="GO:0042726">
    <property type="term" value="P:flavin-containing compound metabolic process"/>
    <property type="evidence" value="ECO:0007669"/>
    <property type="project" value="TreeGrafter"/>
</dbReference>
<comment type="caution">
    <text evidence="2">The sequence shown here is derived from an EMBL/GenBank/DDBJ whole genome shotgun (WGS) entry which is preliminary data.</text>
</comment>
<dbReference type="InterPro" id="IPR001453">
    <property type="entry name" value="MoaB/Mog_dom"/>
</dbReference>
<feature type="domain" description="MoaB/Mog" evidence="1">
    <location>
        <begin position="43"/>
        <end position="239"/>
    </location>
</feature>
<sequence>MIRSSSSRLRAILSQIAAPSTSIQVAGVKTNRMSSSNVSNTVACLIIGDEARSYFFALKMIEQLSAVSHHYLAQKCFEHGLELRRIVVVPDIEEEIIESVRILSSKFGLVFTSGGIGPTHDDITYESMAKAFNLQLEYHQETLEKMNTVGLQTLKAAQEDAEKAGKPVIKRPEPTAEMLEARKRMALLPLGKDCDYVYAAPHLWVPIVRCNKNVHILPGVPRLFQTLLDNFFINHLLPTIDTVPWTRKLVGTSLFESDIAPTLTDVQNKVKPLGISIGSYPKMRPVDAPIEEWKVRVVVSVIGKDSKAVHEWAEVLRSKVQGFDVDSEERAIN</sequence>
<accession>A0A507CB61</accession>
<dbReference type="GO" id="GO:0047884">
    <property type="term" value="F:FAD diphosphatase activity"/>
    <property type="evidence" value="ECO:0007669"/>
    <property type="project" value="TreeGrafter"/>
</dbReference>
<dbReference type="SUPFAM" id="SSF53218">
    <property type="entry name" value="Molybdenum cofactor biosynthesis proteins"/>
    <property type="match status" value="1"/>
</dbReference>
<evidence type="ECO:0000259" key="1">
    <source>
        <dbReference type="SMART" id="SM00852"/>
    </source>
</evidence>
<dbReference type="SMART" id="SM00852">
    <property type="entry name" value="MoCF_biosynth"/>
    <property type="match status" value="1"/>
</dbReference>
<keyword evidence="3" id="KW-1185">Reference proteome</keyword>
<dbReference type="InterPro" id="IPR056596">
    <property type="entry name" value="FLAD1_M"/>
</dbReference>
<evidence type="ECO:0000313" key="3">
    <source>
        <dbReference type="Proteomes" id="UP000319731"/>
    </source>
</evidence>
<dbReference type="Pfam" id="PF00994">
    <property type="entry name" value="MoCF_biosynth"/>
    <property type="match status" value="1"/>
</dbReference>